<name>A0A9X1R3P7_9FLAO</name>
<dbReference type="InterPro" id="IPR036249">
    <property type="entry name" value="Thioredoxin-like_sf"/>
</dbReference>
<dbReference type="Proteomes" id="UP001139462">
    <property type="component" value="Unassembled WGS sequence"/>
</dbReference>
<evidence type="ECO:0000313" key="2">
    <source>
        <dbReference type="EMBL" id="MCG2430988.1"/>
    </source>
</evidence>
<gene>
    <name evidence="2" type="ORF">K8344_07635</name>
</gene>
<keyword evidence="3" id="KW-1185">Reference proteome</keyword>
<dbReference type="Gene3D" id="3.40.30.10">
    <property type="entry name" value="Glutaredoxin"/>
    <property type="match status" value="1"/>
</dbReference>
<organism evidence="2 3">
    <name type="scientific">Aequorivita xiaoshiensis</name>
    <dbReference type="NCBI Taxonomy" id="2874476"/>
    <lineage>
        <taxon>Bacteria</taxon>
        <taxon>Pseudomonadati</taxon>
        <taxon>Bacteroidota</taxon>
        <taxon>Flavobacteriia</taxon>
        <taxon>Flavobacteriales</taxon>
        <taxon>Flavobacteriaceae</taxon>
        <taxon>Aequorivita</taxon>
    </lineage>
</organism>
<dbReference type="RefSeq" id="WP_237608143.1">
    <property type="nucleotide sequence ID" value="NZ_JAIRBB010000005.1"/>
</dbReference>
<sequence length="462" mass="54665">MFRKLLLLLSVLALFSCKNKEENTVQSTYIRGQIINPTLDYVIFSKGNIVLDTIPLDENNFFEYSTDKIKAGLHLFSHSEGQVFYIEPGDSLLIHINTIDFDESLAFSGKGGDQNNLLIDLYLKNEKENQNLPKWYSLSSEEFEDKIDSLKAIKLQSYEEFIANNKVSENFKDIALSNIEYDYYSKKELYGAANRNTPTRLSDDFFDYRKNINFNKNELKFYYPYYRFLNRYFENMVCTKYSANEVIDRNSFDYNYKKIHIIDSVVASDSIRNRLLRYNTIMYLFNAQNEEEETRLFEAYKKMNTDKKYLNEVEQVYNASIQLIKGKKIPNVLLVNTENVLNELTNVINAPTVLFFWRGQPAIQHRNLHKRASELKAKFPQYDFIGVNTDRHFKKWRDIVYKSKYDSKFEYQIENLTDAEKKFILRYINYVIVIDKDGIILDGKTNMFNLDFEDQLQAFLNE</sequence>
<dbReference type="AlphaFoldDB" id="A0A9X1R3P7"/>
<accession>A0A9X1R3P7</accession>
<dbReference type="PROSITE" id="PS51257">
    <property type="entry name" value="PROKAR_LIPOPROTEIN"/>
    <property type="match status" value="1"/>
</dbReference>
<proteinExistence type="predicted"/>
<dbReference type="InterPro" id="IPR012336">
    <property type="entry name" value="Thioredoxin-like_fold"/>
</dbReference>
<reference evidence="2" key="1">
    <citation type="submission" date="2021-09" db="EMBL/GenBank/DDBJ databases">
        <title>Genome of Aequorivita sp. strain F64183.</title>
        <authorList>
            <person name="Wang Y."/>
        </authorList>
    </citation>
    <scope>NUCLEOTIDE SEQUENCE</scope>
    <source>
        <strain evidence="2">F64183</strain>
    </source>
</reference>
<comment type="caution">
    <text evidence="2">The sequence shown here is derived from an EMBL/GenBank/DDBJ whole genome shotgun (WGS) entry which is preliminary data.</text>
</comment>
<evidence type="ECO:0000259" key="1">
    <source>
        <dbReference type="Pfam" id="PF13905"/>
    </source>
</evidence>
<protein>
    <submittedName>
        <fullName evidence="2">Peroxiredoxin family protein</fullName>
    </submittedName>
</protein>
<evidence type="ECO:0000313" key="3">
    <source>
        <dbReference type="Proteomes" id="UP001139462"/>
    </source>
</evidence>
<dbReference type="SUPFAM" id="SSF52833">
    <property type="entry name" value="Thioredoxin-like"/>
    <property type="match status" value="1"/>
</dbReference>
<feature type="domain" description="Thioredoxin-like fold" evidence="1">
    <location>
        <begin position="351"/>
        <end position="439"/>
    </location>
</feature>
<dbReference type="EMBL" id="JAIRBB010000005">
    <property type="protein sequence ID" value="MCG2430988.1"/>
    <property type="molecule type" value="Genomic_DNA"/>
</dbReference>
<dbReference type="Pfam" id="PF13905">
    <property type="entry name" value="Thioredoxin_8"/>
    <property type="match status" value="1"/>
</dbReference>